<organism evidence="1 2">
    <name type="scientific">Cyclostephanos tholiformis</name>
    <dbReference type="NCBI Taxonomy" id="382380"/>
    <lineage>
        <taxon>Eukaryota</taxon>
        <taxon>Sar</taxon>
        <taxon>Stramenopiles</taxon>
        <taxon>Ochrophyta</taxon>
        <taxon>Bacillariophyta</taxon>
        <taxon>Coscinodiscophyceae</taxon>
        <taxon>Thalassiosirophycidae</taxon>
        <taxon>Stephanodiscales</taxon>
        <taxon>Stephanodiscaceae</taxon>
        <taxon>Cyclostephanos</taxon>
    </lineage>
</organism>
<keyword evidence="2" id="KW-1185">Reference proteome</keyword>
<dbReference type="InterPro" id="IPR029044">
    <property type="entry name" value="Nucleotide-diphossugar_trans"/>
</dbReference>
<dbReference type="Gene3D" id="3.90.550.10">
    <property type="entry name" value="Spore Coat Polysaccharide Biosynthesis Protein SpsA, Chain A"/>
    <property type="match status" value="1"/>
</dbReference>
<proteinExistence type="predicted"/>
<reference evidence="1 2" key="1">
    <citation type="submission" date="2024-10" db="EMBL/GenBank/DDBJ databases">
        <title>Updated reference genomes for cyclostephanoid diatoms.</title>
        <authorList>
            <person name="Roberts W.R."/>
            <person name="Alverson A.J."/>
        </authorList>
    </citation>
    <scope>NUCLEOTIDE SEQUENCE [LARGE SCALE GENOMIC DNA]</scope>
    <source>
        <strain evidence="1 2">AJA228-03</strain>
    </source>
</reference>
<sequence length="288" mass="32792">MYHRPMDDVYDAMIHPSTSDLGKAARSRIEMEYPNTRDDMPTNIEAYLTRDYHQVIPGRKAAFQAGFIVLRPNLLVFERYLDIIREGNYVGGYARDNGWGGMGYGGVVGSMAMQGLPAYFYDVVRPNTTVELNGCRYNHMGANVYYDDVPNFIMKYRDLHGKCRRNLEGCEDCRRTDLDSIKNMHFTNCRKPWNCAGRSSTGKGDIDPRTADYDHCMQVAHAWHAMRTDLEQSIFNITGGDTKILDGQAGSYKKEIFMGHCSKDGQDGYRPIQASKEVMEMVAAKLWK</sequence>
<dbReference type="SUPFAM" id="SSF53448">
    <property type="entry name" value="Nucleotide-diphospho-sugar transferases"/>
    <property type="match status" value="1"/>
</dbReference>
<protein>
    <submittedName>
        <fullName evidence="1">Uncharacterized protein</fullName>
    </submittedName>
</protein>
<dbReference type="AlphaFoldDB" id="A0ABD3RYV1"/>
<dbReference type="EMBL" id="JALLPB020000106">
    <property type="protein sequence ID" value="KAL3817366.1"/>
    <property type="molecule type" value="Genomic_DNA"/>
</dbReference>
<gene>
    <name evidence="1" type="ORF">ACHAXA_005001</name>
</gene>
<name>A0ABD3RYV1_9STRA</name>
<evidence type="ECO:0000313" key="2">
    <source>
        <dbReference type="Proteomes" id="UP001530377"/>
    </source>
</evidence>
<accession>A0ABD3RYV1</accession>
<dbReference type="Proteomes" id="UP001530377">
    <property type="component" value="Unassembled WGS sequence"/>
</dbReference>
<evidence type="ECO:0000313" key="1">
    <source>
        <dbReference type="EMBL" id="KAL3817366.1"/>
    </source>
</evidence>
<comment type="caution">
    <text evidence="1">The sequence shown here is derived from an EMBL/GenBank/DDBJ whole genome shotgun (WGS) entry which is preliminary data.</text>
</comment>